<name>A0A6A4WKA4_AMPAM</name>
<sequence length="931" mass="104591">MWTRRDRRWAGAAVVLLVAVIAGAQATCPGSPWQEWRGHCYRLSYQPVPWHGARGDCKAFFRAADVVSVTSKAENNFIKAALAGRQTVWLGMRSANDVLSWADGSPVRYKNFAPRRGRAKGAEDAVQLDGRTGQWQFAESHTEPPHHAVCRMPSCQCPAGWTEWDRRCYRAVRQPLSWLEARERCRRMADTADLVSIINARENNFVHEKEGAYVWSSGEKYPYTNWHKPSEPNGHNHSADCADMLVDKTWSDATCGASGPFKPFVCEMIICGRDEHIRPEPVKGRRFRVWRPEAETYGLRCPAGWSRSGSSCFSRPTEPDTFTGVQRLCTEAHPNAQVAVIGSLEDNDRAYYTAPSLPVWVDYGSRSGRSVNLAALARSSLQQAAQPVFTYWAPDAALARSVDSDCAALEETGQWRPKRCNRERLPGLCQLDACSPECPAGWIPFESRCYRTVRVRRTLQQAAAVCQRDGAHLASIQTQDENDFITNLAFKSKGVNYRADPDAKHVWIGAARPDRRTAWSWSDCDRWSLSRWRRADGDDLSLTSGTCATLFIDGRWQDYANCTHSKYNSVCELDPCREKFGPADKTGCRTAKVTTPETKPKPAEVPKTTRAPVTTKATTKAPVTTKATDAPTVPTTKPTEPPAPKEQFLCPADWTELDGYCYRGVIQQDTFVNAIQMCAVTFRPSHVASAHTEQQNQLILQLTGGGPSWLGLTSAYDFPAWRWLDGSNSEDFSAWARRQPDATAENMKVCSVVNRRGRWTARSCLEERHSFVCKLPAVRVVAEPSCPDPTRWREEGGSCYAFNHQEASFAESRRQCLSLSTAEFRVTLPVIKDAEEDAALLRLVNGHVMRLGLVRSRSGRWLWEDGSEPRYTNWLQPPPPPDQRPLCAVTDGRRGGWAVQDCDNTVPAYCEAVRVPDDYDYDYSEDYDYYE</sequence>
<keyword evidence="4" id="KW-0675">Receptor</keyword>
<feature type="domain" description="C-type lectin" evidence="3">
    <location>
        <begin position="795"/>
        <end position="911"/>
    </location>
</feature>
<feature type="signal peptide" evidence="2">
    <location>
        <begin position="1"/>
        <end position="26"/>
    </location>
</feature>
<feature type="region of interest" description="Disordered" evidence="1">
    <location>
        <begin position="591"/>
        <end position="646"/>
    </location>
</feature>
<feature type="chain" id="PRO_5025510631" evidence="2">
    <location>
        <begin position="27"/>
        <end position="931"/>
    </location>
</feature>
<feature type="domain" description="C-type lectin" evidence="3">
    <location>
        <begin position="164"/>
        <end position="261"/>
    </location>
</feature>
<dbReference type="CDD" id="cd00037">
    <property type="entry name" value="CLECT"/>
    <property type="match status" value="4"/>
</dbReference>
<dbReference type="SUPFAM" id="SSF56436">
    <property type="entry name" value="C-type lectin-like"/>
    <property type="match status" value="6"/>
</dbReference>
<dbReference type="PANTHER" id="PTHR22803">
    <property type="entry name" value="MANNOSE, PHOSPHOLIPASE, LECTIN RECEPTOR RELATED"/>
    <property type="match status" value="1"/>
</dbReference>
<evidence type="ECO:0000259" key="3">
    <source>
        <dbReference type="PROSITE" id="PS50041"/>
    </source>
</evidence>
<dbReference type="InterPro" id="IPR016187">
    <property type="entry name" value="CTDL_fold"/>
</dbReference>
<feature type="domain" description="C-type lectin" evidence="3">
    <location>
        <begin position="36"/>
        <end position="136"/>
    </location>
</feature>
<accession>A0A6A4WKA4</accession>
<evidence type="ECO:0000256" key="2">
    <source>
        <dbReference type="SAM" id="SignalP"/>
    </source>
</evidence>
<feature type="domain" description="C-type lectin" evidence="3">
    <location>
        <begin position="308"/>
        <end position="424"/>
    </location>
</feature>
<dbReference type="PROSITE" id="PS50041">
    <property type="entry name" value="C_TYPE_LECTIN_2"/>
    <property type="match status" value="6"/>
</dbReference>
<dbReference type="EMBL" id="VIIS01000538">
    <property type="protein sequence ID" value="KAF0307817.1"/>
    <property type="molecule type" value="Genomic_DNA"/>
</dbReference>
<dbReference type="InterPro" id="IPR050111">
    <property type="entry name" value="C-type_lectin/snaclec_domain"/>
</dbReference>
<evidence type="ECO:0000313" key="5">
    <source>
        <dbReference type="Proteomes" id="UP000440578"/>
    </source>
</evidence>
<dbReference type="InterPro" id="IPR016186">
    <property type="entry name" value="C-type_lectin-like/link_sf"/>
</dbReference>
<dbReference type="AlphaFoldDB" id="A0A6A4WKA4"/>
<dbReference type="Pfam" id="PF00059">
    <property type="entry name" value="Lectin_C"/>
    <property type="match status" value="5"/>
</dbReference>
<keyword evidence="5" id="KW-1185">Reference proteome</keyword>
<dbReference type="OrthoDB" id="6381385at2759"/>
<reference evidence="4 5" key="1">
    <citation type="submission" date="2019-07" db="EMBL/GenBank/DDBJ databases">
        <title>Draft genome assembly of a fouling barnacle, Amphibalanus amphitrite (Darwin, 1854): The first reference genome for Thecostraca.</title>
        <authorList>
            <person name="Kim W."/>
        </authorList>
    </citation>
    <scope>NUCLEOTIDE SEQUENCE [LARGE SCALE GENOMIC DNA]</scope>
    <source>
        <strain evidence="4">SNU_AA5</strain>
        <tissue evidence="4">Soma without cirri and trophi</tissue>
    </source>
</reference>
<feature type="domain" description="C-type lectin" evidence="3">
    <location>
        <begin position="445"/>
        <end position="558"/>
    </location>
</feature>
<dbReference type="Gene3D" id="3.10.100.10">
    <property type="entry name" value="Mannose-Binding Protein A, subunit A"/>
    <property type="match status" value="7"/>
</dbReference>
<dbReference type="SMART" id="SM00034">
    <property type="entry name" value="CLECT"/>
    <property type="match status" value="6"/>
</dbReference>
<feature type="domain" description="C-type lectin" evidence="3">
    <location>
        <begin position="657"/>
        <end position="764"/>
    </location>
</feature>
<protein>
    <submittedName>
        <fullName evidence="4">Macrophage mannose receptor 1</fullName>
    </submittedName>
</protein>
<keyword evidence="2" id="KW-0732">Signal</keyword>
<evidence type="ECO:0000256" key="1">
    <source>
        <dbReference type="SAM" id="MobiDB-lite"/>
    </source>
</evidence>
<evidence type="ECO:0000313" key="4">
    <source>
        <dbReference type="EMBL" id="KAF0307817.1"/>
    </source>
</evidence>
<organism evidence="4 5">
    <name type="scientific">Amphibalanus amphitrite</name>
    <name type="common">Striped barnacle</name>
    <name type="synonym">Balanus amphitrite</name>
    <dbReference type="NCBI Taxonomy" id="1232801"/>
    <lineage>
        <taxon>Eukaryota</taxon>
        <taxon>Metazoa</taxon>
        <taxon>Ecdysozoa</taxon>
        <taxon>Arthropoda</taxon>
        <taxon>Crustacea</taxon>
        <taxon>Multicrustacea</taxon>
        <taxon>Cirripedia</taxon>
        <taxon>Thoracica</taxon>
        <taxon>Thoracicalcarea</taxon>
        <taxon>Balanomorpha</taxon>
        <taxon>Balanoidea</taxon>
        <taxon>Balanidae</taxon>
        <taxon>Amphibalaninae</taxon>
        <taxon>Amphibalanus</taxon>
    </lineage>
</organism>
<feature type="compositionally biased region" description="Low complexity" evidence="1">
    <location>
        <begin position="605"/>
        <end position="638"/>
    </location>
</feature>
<comment type="caution">
    <text evidence="4">The sequence shown here is derived from an EMBL/GenBank/DDBJ whole genome shotgun (WGS) entry which is preliminary data.</text>
</comment>
<gene>
    <name evidence="4" type="primary">Mrc1_1</name>
    <name evidence="4" type="ORF">FJT64_020877</name>
</gene>
<dbReference type="InterPro" id="IPR001304">
    <property type="entry name" value="C-type_lectin-like"/>
</dbReference>
<proteinExistence type="predicted"/>
<dbReference type="Proteomes" id="UP000440578">
    <property type="component" value="Unassembled WGS sequence"/>
</dbReference>